<sequence>MNDPSEDESSIPVSETAPTPAPAAHDDTEAVGHSAARIGRAFGLQMAARVFGTGASLITVALTTRHLGPENYGYLTSAVMFVTLWMALTELGIGEVAVRRVTDSRVATRPSIERLVQVSLGFALVWSIPLTVVTLFTGVLIYHDDPEVVKMLFIVVGSIALTTLYSSFDPLFKVHMRFGAVALADFGGRILSMVLTVVLVALDAGLVWFAVVQLVPPAVNLAIKAVAAARLGGIRPVFDVSATRSLLVESLPITVVLVIAVLYWRIDGVLLSVLSTPEQVGHYGLAYSMAFMVTMVSELLLTSLLSTTTALYAGDRERFAAFVARTSEIMYFFAFPVAVIGPILAGPIITLISSDSFAGGAPVLGLLFIAAAVTFLNAAASQALFAAHDQHFLMRLNGVTLVINIAANCALIPHFGAQGAAMALVITELIGLACSRWRLGSRKLYHEPFAFGLRLLIPTIAAAAIALVLHGFSPLISLPAAAAAYLAINVAVGPVNKRFISETLRSRSDSATHDRETA</sequence>
<organism evidence="8 9">
    <name type="scientific">Gordonia asplenii</name>
    <dbReference type="NCBI Taxonomy" id="2725283"/>
    <lineage>
        <taxon>Bacteria</taxon>
        <taxon>Bacillati</taxon>
        <taxon>Actinomycetota</taxon>
        <taxon>Actinomycetes</taxon>
        <taxon>Mycobacteriales</taxon>
        <taxon>Gordoniaceae</taxon>
        <taxon>Gordonia</taxon>
    </lineage>
</organism>
<dbReference type="GO" id="GO:0005886">
    <property type="term" value="C:plasma membrane"/>
    <property type="evidence" value="ECO:0007669"/>
    <property type="project" value="UniProtKB-SubCell"/>
</dbReference>
<evidence type="ECO:0000256" key="5">
    <source>
        <dbReference type="ARBA" id="ARBA00023136"/>
    </source>
</evidence>
<dbReference type="PANTHER" id="PTHR30250:SF11">
    <property type="entry name" value="O-ANTIGEN TRANSPORTER-RELATED"/>
    <property type="match status" value="1"/>
</dbReference>
<keyword evidence="5 7" id="KW-0472">Membrane</keyword>
<evidence type="ECO:0000313" key="8">
    <source>
        <dbReference type="EMBL" id="NMO02897.1"/>
    </source>
</evidence>
<dbReference type="PANTHER" id="PTHR30250">
    <property type="entry name" value="PST FAMILY PREDICTED COLANIC ACID TRANSPORTER"/>
    <property type="match status" value="1"/>
</dbReference>
<proteinExistence type="predicted"/>
<feature type="transmembrane region" description="Helical" evidence="7">
    <location>
        <begin position="451"/>
        <end position="469"/>
    </location>
</feature>
<feature type="transmembrane region" description="Helical" evidence="7">
    <location>
        <begin position="74"/>
        <end position="98"/>
    </location>
</feature>
<feature type="transmembrane region" description="Helical" evidence="7">
    <location>
        <begin position="246"/>
        <end position="266"/>
    </location>
</feature>
<feature type="transmembrane region" description="Helical" evidence="7">
    <location>
        <begin position="118"/>
        <end position="142"/>
    </location>
</feature>
<feature type="transmembrane region" description="Helical" evidence="7">
    <location>
        <begin position="475"/>
        <end position="495"/>
    </location>
</feature>
<feature type="transmembrane region" description="Helical" evidence="7">
    <location>
        <begin position="419"/>
        <end position="439"/>
    </location>
</feature>
<feature type="transmembrane region" description="Helical" evidence="7">
    <location>
        <begin position="148"/>
        <end position="168"/>
    </location>
</feature>
<evidence type="ECO:0000256" key="3">
    <source>
        <dbReference type="ARBA" id="ARBA00022692"/>
    </source>
</evidence>
<evidence type="ECO:0000313" key="9">
    <source>
        <dbReference type="Proteomes" id="UP000550729"/>
    </source>
</evidence>
<comment type="caution">
    <text evidence="8">The sequence shown here is derived from an EMBL/GenBank/DDBJ whole genome shotgun (WGS) entry which is preliminary data.</text>
</comment>
<evidence type="ECO:0000256" key="2">
    <source>
        <dbReference type="ARBA" id="ARBA00022475"/>
    </source>
</evidence>
<feature type="transmembrane region" description="Helical" evidence="7">
    <location>
        <begin position="392"/>
        <end position="413"/>
    </location>
</feature>
<gene>
    <name evidence="8" type="ORF">HH308_16920</name>
</gene>
<protein>
    <submittedName>
        <fullName evidence="8">Flippase</fullName>
    </submittedName>
</protein>
<accession>A0A848KXQ8</accession>
<keyword evidence="3 7" id="KW-0812">Transmembrane</keyword>
<dbReference type="EMBL" id="JABBNB010000017">
    <property type="protein sequence ID" value="NMO02897.1"/>
    <property type="molecule type" value="Genomic_DNA"/>
</dbReference>
<evidence type="ECO:0000256" key="4">
    <source>
        <dbReference type="ARBA" id="ARBA00022989"/>
    </source>
</evidence>
<feature type="transmembrane region" description="Helical" evidence="7">
    <location>
        <begin position="358"/>
        <end position="380"/>
    </location>
</feature>
<feature type="region of interest" description="Disordered" evidence="6">
    <location>
        <begin position="1"/>
        <end position="30"/>
    </location>
</feature>
<dbReference type="AlphaFoldDB" id="A0A848KXQ8"/>
<dbReference type="CDD" id="cd13128">
    <property type="entry name" value="MATE_Wzx_like"/>
    <property type="match status" value="1"/>
</dbReference>
<feature type="transmembrane region" description="Helical" evidence="7">
    <location>
        <begin position="180"/>
        <end position="200"/>
    </location>
</feature>
<name>A0A848KXQ8_9ACTN</name>
<keyword evidence="4 7" id="KW-1133">Transmembrane helix</keyword>
<keyword evidence="9" id="KW-1185">Reference proteome</keyword>
<feature type="transmembrane region" description="Helical" evidence="7">
    <location>
        <begin position="329"/>
        <end position="352"/>
    </location>
</feature>
<dbReference type="InterPro" id="IPR050833">
    <property type="entry name" value="Poly_Biosynth_Transport"/>
</dbReference>
<reference evidence="8 9" key="1">
    <citation type="submission" date="2020-04" db="EMBL/GenBank/DDBJ databases">
        <title>Gordonia sp. nov. TBRC 11910.</title>
        <authorList>
            <person name="Suriyachadkun C."/>
        </authorList>
    </citation>
    <scope>NUCLEOTIDE SEQUENCE [LARGE SCALE GENOMIC DNA]</scope>
    <source>
        <strain evidence="8 9">TBRC 11910</strain>
    </source>
</reference>
<feature type="transmembrane region" description="Helical" evidence="7">
    <location>
        <begin position="286"/>
        <end position="308"/>
    </location>
</feature>
<dbReference type="Proteomes" id="UP000550729">
    <property type="component" value="Unassembled WGS sequence"/>
</dbReference>
<evidence type="ECO:0000256" key="6">
    <source>
        <dbReference type="SAM" id="MobiDB-lite"/>
    </source>
</evidence>
<keyword evidence="2" id="KW-1003">Cell membrane</keyword>
<dbReference type="Pfam" id="PF13440">
    <property type="entry name" value="Polysacc_synt_3"/>
    <property type="match status" value="1"/>
</dbReference>
<evidence type="ECO:0000256" key="7">
    <source>
        <dbReference type="SAM" id="Phobius"/>
    </source>
</evidence>
<comment type="subcellular location">
    <subcellularLocation>
        <location evidence="1">Cell membrane</location>
        <topology evidence="1">Multi-pass membrane protein</topology>
    </subcellularLocation>
</comment>
<evidence type="ECO:0000256" key="1">
    <source>
        <dbReference type="ARBA" id="ARBA00004651"/>
    </source>
</evidence>
<feature type="transmembrane region" description="Helical" evidence="7">
    <location>
        <begin position="206"/>
        <end position="226"/>
    </location>
</feature>